<keyword evidence="6" id="KW-1185">Reference proteome</keyword>
<keyword evidence="3" id="KW-0057">Aromatic amino acid biosynthesis</keyword>
<dbReference type="PANTHER" id="PTHR21089:SF1">
    <property type="entry name" value="BIFUNCTIONAL 3-DEHYDROQUINATE DEHYDRATASE_SHIKIMATE DEHYDROGENASE, CHLOROPLASTIC"/>
    <property type="match status" value="1"/>
</dbReference>
<evidence type="ECO:0000256" key="3">
    <source>
        <dbReference type="ARBA" id="ARBA00023141"/>
    </source>
</evidence>
<dbReference type="PANTHER" id="PTHR21089">
    <property type="entry name" value="SHIKIMATE DEHYDROGENASE"/>
    <property type="match status" value="1"/>
</dbReference>
<evidence type="ECO:0000313" key="6">
    <source>
        <dbReference type="Proteomes" id="UP001242368"/>
    </source>
</evidence>
<dbReference type="Proteomes" id="UP001242368">
    <property type="component" value="Unassembled WGS sequence"/>
</dbReference>
<sequence length="243" mass="27343">MKTYGLMGKDISYSFSKKYFTEKFKQEGLCSLQYVNFDIQDISEAQAILSDSTLGGLNVTIPYKETIIPFLDGLSHEASTIGAVNTIRFLDDGKKIGYNTDYIGFRDSLIPLLRPYHTKALILGTGGAAKAVAYALGELNIPFLNVSRQKNEGQISYEEITPEILKLYTIIINCTPIGTFPNKENNMPISTAHFTSDHLVYDLIYNPEMTVFLYKAKEKGAIVKNGYEMLKIQAEHAWKIWNL</sequence>
<dbReference type="InterPro" id="IPR046346">
    <property type="entry name" value="Aminoacid_DH-like_N_sf"/>
</dbReference>
<dbReference type="RefSeq" id="WP_290362966.1">
    <property type="nucleotide sequence ID" value="NZ_JAUFQU010000001.1"/>
</dbReference>
<keyword evidence="2" id="KW-0560">Oxidoreductase</keyword>
<name>A0ABT8CUR6_9FLAO</name>
<accession>A0ABT8CUR6</accession>
<organism evidence="5 6">
    <name type="scientific">Paenimyroides ceti</name>
    <dbReference type="NCBI Taxonomy" id="395087"/>
    <lineage>
        <taxon>Bacteria</taxon>
        <taxon>Pseudomonadati</taxon>
        <taxon>Bacteroidota</taxon>
        <taxon>Flavobacteriia</taxon>
        <taxon>Flavobacteriales</taxon>
        <taxon>Flavobacteriaceae</taxon>
        <taxon>Paenimyroides</taxon>
    </lineage>
</organism>
<feature type="domain" description="Shikimate dehydrogenase substrate binding N-terminal" evidence="4">
    <location>
        <begin position="6"/>
        <end position="87"/>
    </location>
</feature>
<dbReference type="Pfam" id="PF08501">
    <property type="entry name" value="Shikimate_dh_N"/>
    <property type="match status" value="1"/>
</dbReference>
<dbReference type="CDD" id="cd01065">
    <property type="entry name" value="NAD_bind_Shikimate_DH"/>
    <property type="match status" value="1"/>
</dbReference>
<reference evidence="6" key="1">
    <citation type="journal article" date="2019" name="Int. J. Syst. Evol. Microbiol.">
        <title>The Global Catalogue of Microorganisms (GCM) 10K type strain sequencing project: providing services to taxonomists for standard genome sequencing and annotation.</title>
        <authorList>
            <consortium name="The Broad Institute Genomics Platform"/>
            <consortium name="The Broad Institute Genome Sequencing Center for Infectious Disease"/>
            <person name="Wu L."/>
            <person name="Ma J."/>
        </authorList>
    </citation>
    <scope>NUCLEOTIDE SEQUENCE [LARGE SCALE GENOMIC DNA]</scope>
    <source>
        <strain evidence="6">CECT 7184</strain>
    </source>
</reference>
<evidence type="ECO:0000256" key="2">
    <source>
        <dbReference type="ARBA" id="ARBA00023002"/>
    </source>
</evidence>
<comment type="caution">
    <text evidence="5">The sequence shown here is derived from an EMBL/GenBank/DDBJ whole genome shotgun (WGS) entry which is preliminary data.</text>
</comment>
<proteinExistence type="predicted"/>
<evidence type="ECO:0000259" key="4">
    <source>
        <dbReference type="Pfam" id="PF08501"/>
    </source>
</evidence>
<dbReference type="SUPFAM" id="SSF53223">
    <property type="entry name" value="Aminoacid dehydrogenase-like, N-terminal domain"/>
    <property type="match status" value="1"/>
</dbReference>
<dbReference type="SUPFAM" id="SSF51735">
    <property type="entry name" value="NAD(P)-binding Rossmann-fold domains"/>
    <property type="match status" value="1"/>
</dbReference>
<keyword evidence="3" id="KW-0028">Amino-acid biosynthesis</keyword>
<dbReference type="EMBL" id="JAUFQU010000001">
    <property type="protein sequence ID" value="MDN3706915.1"/>
    <property type="molecule type" value="Genomic_DNA"/>
</dbReference>
<dbReference type="Gene3D" id="3.40.50.720">
    <property type="entry name" value="NAD(P)-binding Rossmann-like Domain"/>
    <property type="match status" value="1"/>
</dbReference>
<protein>
    <submittedName>
        <fullName evidence="5">Shikimate dehydrogenase</fullName>
    </submittedName>
</protein>
<dbReference type="InterPro" id="IPR013708">
    <property type="entry name" value="Shikimate_DH-bd_N"/>
</dbReference>
<dbReference type="InterPro" id="IPR036291">
    <property type="entry name" value="NAD(P)-bd_dom_sf"/>
</dbReference>
<comment type="pathway">
    <text evidence="1">Metabolic intermediate biosynthesis; chorismate biosynthesis; chorismate from D-erythrose 4-phosphate and phosphoenolpyruvate: step 4/7.</text>
</comment>
<evidence type="ECO:0000313" key="5">
    <source>
        <dbReference type="EMBL" id="MDN3706915.1"/>
    </source>
</evidence>
<gene>
    <name evidence="5" type="ORF">QW060_07185</name>
</gene>
<dbReference type="InterPro" id="IPR022893">
    <property type="entry name" value="Shikimate_DH_fam"/>
</dbReference>
<evidence type="ECO:0000256" key="1">
    <source>
        <dbReference type="ARBA" id="ARBA00004871"/>
    </source>
</evidence>
<dbReference type="Gene3D" id="3.40.50.10860">
    <property type="entry name" value="Leucine Dehydrogenase, chain A, domain 1"/>
    <property type="match status" value="1"/>
</dbReference>